<organism evidence="1 2">
    <name type="scientific">Caldimonas caldifontis</name>
    <dbReference type="NCBI Taxonomy" id="1452508"/>
    <lineage>
        <taxon>Bacteria</taxon>
        <taxon>Pseudomonadati</taxon>
        <taxon>Pseudomonadota</taxon>
        <taxon>Betaproteobacteria</taxon>
        <taxon>Burkholderiales</taxon>
        <taxon>Sphaerotilaceae</taxon>
        <taxon>Caldimonas</taxon>
    </lineage>
</organism>
<dbReference type="EMBL" id="PSNX01000004">
    <property type="protein sequence ID" value="PPE67160.1"/>
    <property type="molecule type" value="Genomic_DNA"/>
</dbReference>
<dbReference type="RefSeq" id="WP_104301979.1">
    <property type="nucleotide sequence ID" value="NZ_PSNX01000004.1"/>
</dbReference>
<name>A0A2S5SWM7_9BURK</name>
<dbReference type="OrthoDB" id="6892979at2"/>
<gene>
    <name evidence="1" type="ORF">C1704_06955</name>
</gene>
<proteinExistence type="predicted"/>
<reference evidence="1 2" key="1">
    <citation type="submission" date="2018-02" db="EMBL/GenBank/DDBJ databases">
        <title>Reclassifiation of [Polyangium] brachysporum DSM 7029 as Guopingzhaonella breviflexa gen. nov., sp. nov., a member of the family Comamonadaceae.</title>
        <authorList>
            <person name="Tang B."/>
        </authorList>
    </citation>
    <scope>NUCLEOTIDE SEQUENCE [LARGE SCALE GENOMIC DNA]</scope>
    <source>
        <strain evidence="1 2">BCRC 80649</strain>
    </source>
</reference>
<evidence type="ECO:0000313" key="2">
    <source>
        <dbReference type="Proteomes" id="UP000238605"/>
    </source>
</evidence>
<evidence type="ECO:0000313" key="1">
    <source>
        <dbReference type="EMBL" id="PPE67160.1"/>
    </source>
</evidence>
<dbReference type="AlphaFoldDB" id="A0A2S5SWM7"/>
<keyword evidence="2" id="KW-1185">Reference proteome</keyword>
<dbReference type="Proteomes" id="UP000238605">
    <property type="component" value="Unassembled WGS sequence"/>
</dbReference>
<accession>A0A2S5SWM7</accession>
<comment type="caution">
    <text evidence="1">The sequence shown here is derived from an EMBL/GenBank/DDBJ whole genome shotgun (WGS) entry which is preliminary data.</text>
</comment>
<sequence>MSQHLATATLDGHPVEIVAGFDRRLGDYFLQIIDERNDMLYTSLQEPLLDWTDIATLRAKVAELGLRLPAQLVDEVEGDGRRRAGNRIVRHLADGPPVTLLAG</sequence>
<protein>
    <submittedName>
        <fullName evidence="1">Uncharacterized protein</fullName>
    </submittedName>
</protein>